<dbReference type="AlphaFoldDB" id="A0A1X1T6Z0"/>
<gene>
    <name evidence="3" type="ORF">AWC01_12270</name>
    <name evidence="2" type="ORF">MDOR_24680</name>
</gene>
<organism evidence="3 4">
    <name type="scientific">Mycolicibacterium doricum</name>
    <dbReference type="NCBI Taxonomy" id="126673"/>
    <lineage>
        <taxon>Bacteria</taxon>
        <taxon>Bacillati</taxon>
        <taxon>Actinomycetota</taxon>
        <taxon>Actinomycetes</taxon>
        <taxon>Mycobacteriales</taxon>
        <taxon>Mycobacteriaceae</taxon>
        <taxon>Mycolicibacterium</taxon>
    </lineage>
</organism>
<feature type="region of interest" description="Disordered" evidence="1">
    <location>
        <begin position="1"/>
        <end position="23"/>
    </location>
</feature>
<evidence type="ECO:0000313" key="5">
    <source>
        <dbReference type="Proteomes" id="UP000467201"/>
    </source>
</evidence>
<reference evidence="3 4" key="1">
    <citation type="submission" date="2016-01" db="EMBL/GenBank/DDBJ databases">
        <title>The new phylogeny of the genus Mycobacterium.</title>
        <authorList>
            <person name="Tarcisio F."/>
            <person name="Conor M."/>
            <person name="Antonella G."/>
            <person name="Elisabetta G."/>
            <person name="Giulia F.S."/>
            <person name="Sara T."/>
            <person name="Anna F."/>
            <person name="Clotilde B."/>
            <person name="Roberto B."/>
            <person name="Veronica D.S."/>
            <person name="Fabio R."/>
            <person name="Monica P."/>
            <person name="Olivier J."/>
            <person name="Enrico T."/>
            <person name="Nicola S."/>
        </authorList>
    </citation>
    <scope>NUCLEOTIDE SEQUENCE [LARGE SCALE GENOMIC DNA]</scope>
    <source>
        <strain evidence="3 4">DSM 44339</strain>
    </source>
</reference>
<proteinExistence type="predicted"/>
<dbReference type="RefSeq" id="WP_085191349.1">
    <property type="nucleotide sequence ID" value="NZ_AP022605.1"/>
</dbReference>
<feature type="compositionally biased region" description="Basic and acidic residues" evidence="1">
    <location>
        <begin position="1"/>
        <end position="14"/>
    </location>
</feature>
<evidence type="ECO:0000313" key="2">
    <source>
        <dbReference type="EMBL" id="BBZ08299.1"/>
    </source>
</evidence>
<evidence type="ECO:0000313" key="3">
    <source>
        <dbReference type="EMBL" id="ORV40307.1"/>
    </source>
</evidence>
<dbReference type="STRING" id="126673.AWC01_12270"/>
<dbReference type="KEGG" id="mdr:MDOR_24680"/>
<keyword evidence="4" id="KW-1185">Reference proteome</keyword>
<dbReference type="EMBL" id="AP022605">
    <property type="protein sequence ID" value="BBZ08299.1"/>
    <property type="molecule type" value="Genomic_DNA"/>
</dbReference>
<dbReference type="SUPFAM" id="SSF52540">
    <property type="entry name" value="P-loop containing nucleoside triphosphate hydrolases"/>
    <property type="match status" value="1"/>
</dbReference>
<feature type="compositionally biased region" description="Low complexity" evidence="1">
    <location>
        <begin position="40"/>
        <end position="50"/>
    </location>
</feature>
<accession>A0A1X1T6Z0</accession>
<evidence type="ECO:0008006" key="6">
    <source>
        <dbReference type="Google" id="ProtNLM"/>
    </source>
</evidence>
<dbReference type="Pfam" id="PF13481">
    <property type="entry name" value="AAA_25"/>
    <property type="match status" value="1"/>
</dbReference>
<dbReference type="InterPro" id="IPR027417">
    <property type="entry name" value="P-loop_NTPase"/>
</dbReference>
<name>A0A1X1T6Z0_9MYCO</name>
<evidence type="ECO:0000313" key="4">
    <source>
        <dbReference type="Proteomes" id="UP000193564"/>
    </source>
</evidence>
<sequence>MPNDRADSTADRRGGVTNGHHSADDLLANMPAEFGKATNGHAAGSSAAADDGGHDARAEWASGVHWADALNVDPETPIADVCGPETWNAVRKFCRQFDVSMYLPDGAASMAFSDFAALPSTVWGTASPKVALSRAQVAEFAADTLTDDPHVIGARLKKARWERFDRKKRTDAALAAEKIPATTAYTLGEIEAAAGPEVAEACRAHIENANRRAWTSPKPHNLREHEYLMTAVELVDKPFDVPVPTLAAMTPATDAERNAALVQLGVARIRHTDAITARARAGDVPALDLAAEILTVSELAKLEPVRPLIDGFIPRGQLADLNGPPGSGKTMTAVSAAASVASGKRWCGQYAVGERAAVLYIAAEGAAGIRARLLAWCEVNDVDPKDIEDTFIIAPRAVQMGDDGHMEQVRNLVKKYDVALVVFDTRARCTVGIEENSATEHGKVISRADDINQQTGATVLVVHHTAAGSDRARGTTAWDGGVWSSLLLARVGGKKAKSRRIELTCVKHKDWPDKCAHPFKLVTHTVSEALMPGATAAQRSTLVLVGVDPIADTPTDTDDAQTMSEAQAEILALTAELGGADGLTRSEIVKFATERDVASRSGAYTAITALTDKGKQLVKVPGTQRLAVRELVQGVPDAKDAVSVVGSPTYTEAVGTIIETLCARRAEGRITDDMPKTDAHKLVGGHAVPYAEAWSRWLAAGRPDDAAQVDKLKSAPTAHAASKGRGGGGAKP</sequence>
<reference evidence="2 5" key="2">
    <citation type="journal article" date="2019" name="Emerg. Microbes Infect.">
        <title>Comprehensive subspecies identification of 175 nontuberculous mycobacteria species based on 7547 genomic profiles.</title>
        <authorList>
            <person name="Matsumoto Y."/>
            <person name="Kinjo T."/>
            <person name="Motooka D."/>
            <person name="Nabeya D."/>
            <person name="Jung N."/>
            <person name="Uechi K."/>
            <person name="Horii T."/>
            <person name="Iida T."/>
            <person name="Fujita J."/>
            <person name="Nakamura S."/>
        </authorList>
    </citation>
    <scope>NUCLEOTIDE SEQUENCE [LARGE SCALE GENOMIC DNA]</scope>
    <source>
        <strain evidence="2 5">JCM 12405</strain>
    </source>
</reference>
<dbReference type="Gene3D" id="3.40.50.300">
    <property type="entry name" value="P-loop containing nucleotide triphosphate hydrolases"/>
    <property type="match status" value="1"/>
</dbReference>
<evidence type="ECO:0000256" key="1">
    <source>
        <dbReference type="SAM" id="MobiDB-lite"/>
    </source>
</evidence>
<dbReference type="Proteomes" id="UP000193564">
    <property type="component" value="Unassembled WGS sequence"/>
</dbReference>
<dbReference type="Proteomes" id="UP000467201">
    <property type="component" value="Chromosome"/>
</dbReference>
<feature type="region of interest" description="Disordered" evidence="1">
    <location>
        <begin position="35"/>
        <end position="56"/>
    </location>
</feature>
<protein>
    <recommendedName>
        <fullName evidence="6">AAA+ ATPase domain-containing protein</fullName>
    </recommendedName>
</protein>
<dbReference type="EMBL" id="LQOS01000030">
    <property type="protein sequence ID" value="ORV40307.1"/>
    <property type="molecule type" value="Genomic_DNA"/>
</dbReference>
<feature type="region of interest" description="Disordered" evidence="1">
    <location>
        <begin position="708"/>
        <end position="732"/>
    </location>
</feature>
<reference evidence="2" key="3">
    <citation type="submission" date="2020-02" db="EMBL/GenBank/DDBJ databases">
        <authorList>
            <person name="Matsumoto Y."/>
            <person name="Motooka D."/>
            <person name="Nakamura S."/>
        </authorList>
    </citation>
    <scope>NUCLEOTIDE SEQUENCE</scope>
    <source>
        <strain evidence="2">JCM 12405</strain>
    </source>
</reference>